<dbReference type="AlphaFoldDB" id="A0A2H0CU49"/>
<protein>
    <recommendedName>
        <fullName evidence="6">Ribonuclease P protein component</fullName>
        <shortName evidence="6">RNase P protein</shortName>
        <shortName evidence="6">RNaseP protein</shortName>
        <ecNumber evidence="6">3.1.26.5</ecNumber>
    </recommendedName>
    <alternativeName>
        <fullName evidence="6">Protein C5</fullName>
    </alternativeName>
</protein>
<keyword evidence="3 6" id="KW-0255">Endonuclease</keyword>
<sequence length="113" mass="12965">MLKKKKRLTTKDFNGVFRESRVLHSKYLTLRYSRVTGTAPFLGSIVVSKKIANSAVLRNKFRRIGYIFFERISNTLKQNTACIFFLKKDAMTLSEVDLSSEMRILLEKAGLVA</sequence>
<dbReference type="Proteomes" id="UP000230638">
    <property type="component" value="Unassembled WGS sequence"/>
</dbReference>
<keyword evidence="4 6" id="KW-0378">Hydrolase</keyword>
<dbReference type="EC" id="3.1.26.5" evidence="6"/>
<comment type="catalytic activity">
    <reaction evidence="6">
        <text>Endonucleolytic cleavage of RNA, removing 5'-extranucleotides from tRNA precursor.</text>
        <dbReference type="EC" id="3.1.26.5"/>
    </reaction>
</comment>
<dbReference type="PANTHER" id="PTHR33992:SF1">
    <property type="entry name" value="RIBONUCLEASE P PROTEIN COMPONENT"/>
    <property type="match status" value="1"/>
</dbReference>
<evidence type="ECO:0000256" key="1">
    <source>
        <dbReference type="ARBA" id="ARBA00022694"/>
    </source>
</evidence>
<dbReference type="GO" id="GO:0000049">
    <property type="term" value="F:tRNA binding"/>
    <property type="evidence" value="ECO:0007669"/>
    <property type="project" value="UniProtKB-UniRule"/>
</dbReference>
<dbReference type="InterPro" id="IPR020568">
    <property type="entry name" value="Ribosomal_Su5_D2-typ_SF"/>
</dbReference>
<evidence type="ECO:0000256" key="5">
    <source>
        <dbReference type="ARBA" id="ARBA00022884"/>
    </source>
</evidence>
<evidence type="ECO:0000256" key="2">
    <source>
        <dbReference type="ARBA" id="ARBA00022722"/>
    </source>
</evidence>
<accession>A0A2H0CU49</accession>
<dbReference type="EMBL" id="PCTL01000020">
    <property type="protein sequence ID" value="PIP73453.1"/>
    <property type="molecule type" value="Genomic_DNA"/>
</dbReference>
<dbReference type="Gene3D" id="3.30.230.10">
    <property type="match status" value="1"/>
</dbReference>
<comment type="function">
    <text evidence="6">RNaseP catalyzes the removal of the 5'-leader sequence from pre-tRNA to produce the mature 5'-terminus. It can also cleave other RNA substrates such as 4.5S RNA. The protein component plays an auxiliary but essential role in vivo by binding to the 5'-leader sequence and broadening the substrate specificity of the ribozyme.</text>
</comment>
<evidence type="ECO:0000256" key="4">
    <source>
        <dbReference type="ARBA" id="ARBA00022801"/>
    </source>
</evidence>
<organism evidence="7 8">
    <name type="scientific">Candidatus Lloydbacteria bacterium CG22_combo_CG10-13_8_21_14_all_47_15</name>
    <dbReference type="NCBI Taxonomy" id="1974635"/>
    <lineage>
        <taxon>Bacteria</taxon>
        <taxon>Candidatus Lloydiibacteriota</taxon>
    </lineage>
</organism>
<dbReference type="GO" id="GO:0042781">
    <property type="term" value="F:3'-tRNA processing endoribonuclease activity"/>
    <property type="evidence" value="ECO:0007669"/>
    <property type="project" value="TreeGrafter"/>
</dbReference>
<dbReference type="PANTHER" id="PTHR33992">
    <property type="entry name" value="RIBONUCLEASE P PROTEIN COMPONENT"/>
    <property type="match status" value="1"/>
</dbReference>
<comment type="subunit">
    <text evidence="6">Consists of a catalytic RNA component (M1 or rnpB) and a protein subunit.</text>
</comment>
<comment type="caution">
    <text evidence="7">The sequence shown here is derived from an EMBL/GenBank/DDBJ whole genome shotgun (WGS) entry which is preliminary data.</text>
</comment>
<comment type="similarity">
    <text evidence="6">Belongs to the RnpA family.</text>
</comment>
<gene>
    <name evidence="6" type="primary">rnpA</name>
    <name evidence="7" type="ORF">COW88_01865</name>
</gene>
<evidence type="ECO:0000313" key="8">
    <source>
        <dbReference type="Proteomes" id="UP000230638"/>
    </source>
</evidence>
<evidence type="ECO:0000256" key="6">
    <source>
        <dbReference type="HAMAP-Rule" id="MF_00227"/>
    </source>
</evidence>
<reference evidence="7 8" key="1">
    <citation type="submission" date="2017-09" db="EMBL/GenBank/DDBJ databases">
        <title>Depth-based differentiation of microbial function through sediment-hosted aquifers and enrichment of novel symbionts in the deep terrestrial subsurface.</title>
        <authorList>
            <person name="Probst A.J."/>
            <person name="Ladd B."/>
            <person name="Jarett J.K."/>
            <person name="Geller-Mcgrath D.E."/>
            <person name="Sieber C.M."/>
            <person name="Emerson J.B."/>
            <person name="Anantharaman K."/>
            <person name="Thomas B.C."/>
            <person name="Malmstrom R."/>
            <person name="Stieglmeier M."/>
            <person name="Klingl A."/>
            <person name="Woyke T."/>
            <person name="Ryan C.M."/>
            <person name="Banfield J.F."/>
        </authorList>
    </citation>
    <scope>NUCLEOTIDE SEQUENCE [LARGE SCALE GENOMIC DNA]</scope>
    <source>
        <strain evidence="7">CG22_combo_CG10-13_8_21_14_all_47_15</strain>
    </source>
</reference>
<dbReference type="GO" id="GO:0004526">
    <property type="term" value="F:ribonuclease P activity"/>
    <property type="evidence" value="ECO:0007669"/>
    <property type="project" value="UniProtKB-UniRule"/>
</dbReference>
<dbReference type="HAMAP" id="MF_00227">
    <property type="entry name" value="RNase_P"/>
    <property type="match status" value="1"/>
</dbReference>
<keyword evidence="2 6" id="KW-0540">Nuclease</keyword>
<keyword evidence="1 6" id="KW-0819">tRNA processing</keyword>
<name>A0A2H0CU49_9BACT</name>
<proteinExistence type="inferred from homology"/>
<dbReference type="Pfam" id="PF00825">
    <property type="entry name" value="Ribonuclease_P"/>
    <property type="match status" value="1"/>
</dbReference>
<evidence type="ECO:0000256" key="3">
    <source>
        <dbReference type="ARBA" id="ARBA00022759"/>
    </source>
</evidence>
<dbReference type="InterPro" id="IPR014721">
    <property type="entry name" value="Ribsml_uS5_D2-typ_fold_subgr"/>
</dbReference>
<evidence type="ECO:0000313" key="7">
    <source>
        <dbReference type="EMBL" id="PIP73453.1"/>
    </source>
</evidence>
<dbReference type="GO" id="GO:0030677">
    <property type="term" value="C:ribonuclease P complex"/>
    <property type="evidence" value="ECO:0007669"/>
    <property type="project" value="TreeGrafter"/>
</dbReference>
<dbReference type="SUPFAM" id="SSF54211">
    <property type="entry name" value="Ribosomal protein S5 domain 2-like"/>
    <property type="match status" value="1"/>
</dbReference>
<dbReference type="InterPro" id="IPR000100">
    <property type="entry name" value="RNase_P"/>
</dbReference>
<dbReference type="GO" id="GO:0001682">
    <property type="term" value="P:tRNA 5'-leader removal"/>
    <property type="evidence" value="ECO:0007669"/>
    <property type="project" value="UniProtKB-UniRule"/>
</dbReference>
<keyword evidence="5 6" id="KW-0694">RNA-binding</keyword>